<dbReference type="InterPro" id="IPR006764">
    <property type="entry name" value="SAM_dep_MeTrfase_SAV2177_type"/>
</dbReference>
<evidence type="ECO:0000313" key="2">
    <source>
        <dbReference type="Proteomes" id="UP000638313"/>
    </source>
</evidence>
<accession>A0A919B9H5</accession>
<comment type="caution">
    <text evidence="1">The sequence shown here is derived from an EMBL/GenBank/DDBJ whole genome shotgun (WGS) entry which is preliminary data.</text>
</comment>
<proteinExistence type="predicted"/>
<dbReference type="Pfam" id="PF04672">
    <property type="entry name" value="Methyltransf_19"/>
    <property type="match status" value="1"/>
</dbReference>
<dbReference type="SUPFAM" id="SSF53335">
    <property type="entry name" value="S-adenosyl-L-methionine-dependent methyltransferases"/>
    <property type="match status" value="1"/>
</dbReference>
<dbReference type="AlphaFoldDB" id="A0A919B9H5"/>
<sequence length="274" mass="30220">MDGQDTGLPGGVDVTVASVARMHDYYLGGKDNYPADREACAHLLTRAPSTAVLARNNRRFLRRVVRLLAEEQGIRQFLDHGSGLPAQDNVHQVARRVHPDARVVYVDHDPMVAAYGRVLLEEDDRTAVVRADLRDTAAVLGHPRVAGLLDLREPVAALFVSVLHCVPDEDDPWAVVRRVAGRLAPGSCLVVCQLVSDDPATRDSVTGFMREATRGGWGRVRARHDVDRYFDGLEVLPPGVVEVAQWRPDSEVHPRQPGRELLEYGGVGRVPDDR</sequence>
<dbReference type="PIRSF" id="PIRSF017393">
    <property type="entry name" value="MTase_SAV2177"/>
    <property type="match status" value="1"/>
</dbReference>
<protein>
    <recommendedName>
        <fullName evidence="3">S-adenosyl methyltransferase</fullName>
    </recommendedName>
</protein>
<dbReference type="Gene3D" id="3.40.50.150">
    <property type="entry name" value="Vaccinia Virus protein VP39"/>
    <property type="match status" value="1"/>
</dbReference>
<keyword evidence="2" id="KW-1185">Reference proteome</keyword>
<gene>
    <name evidence="1" type="ORF">GCM10010218_56580</name>
</gene>
<organism evidence="1 2">
    <name type="scientific">Streptomyces mashuensis</name>
    <dbReference type="NCBI Taxonomy" id="33904"/>
    <lineage>
        <taxon>Bacteria</taxon>
        <taxon>Bacillati</taxon>
        <taxon>Actinomycetota</taxon>
        <taxon>Actinomycetes</taxon>
        <taxon>Kitasatosporales</taxon>
        <taxon>Streptomycetaceae</taxon>
        <taxon>Streptomyces</taxon>
    </lineage>
</organism>
<evidence type="ECO:0000313" key="1">
    <source>
        <dbReference type="EMBL" id="GHF67769.1"/>
    </source>
</evidence>
<reference evidence="1" key="2">
    <citation type="submission" date="2020-09" db="EMBL/GenBank/DDBJ databases">
        <authorList>
            <person name="Sun Q."/>
            <person name="Ohkuma M."/>
        </authorList>
    </citation>
    <scope>NUCLEOTIDE SEQUENCE</scope>
    <source>
        <strain evidence="1">JCM 4059</strain>
    </source>
</reference>
<dbReference type="EMBL" id="BNBD01000016">
    <property type="protein sequence ID" value="GHF67769.1"/>
    <property type="molecule type" value="Genomic_DNA"/>
</dbReference>
<reference evidence="1" key="1">
    <citation type="journal article" date="2014" name="Int. J. Syst. Evol. Microbiol.">
        <title>Complete genome sequence of Corynebacterium casei LMG S-19264T (=DSM 44701T), isolated from a smear-ripened cheese.</title>
        <authorList>
            <consortium name="US DOE Joint Genome Institute (JGI-PGF)"/>
            <person name="Walter F."/>
            <person name="Albersmeier A."/>
            <person name="Kalinowski J."/>
            <person name="Ruckert C."/>
        </authorList>
    </citation>
    <scope>NUCLEOTIDE SEQUENCE</scope>
    <source>
        <strain evidence="1">JCM 4059</strain>
    </source>
</reference>
<evidence type="ECO:0008006" key="3">
    <source>
        <dbReference type="Google" id="ProtNLM"/>
    </source>
</evidence>
<dbReference type="Proteomes" id="UP000638313">
    <property type="component" value="Unassembled WGS sequence"/>
</dbReference>
<dbReference type="RefSeq" id="WP_190132576.1">
    <property type="nucleotide sequence ID" value="NZ_BNBD01000016.1"/>
</dbReference>
<dbReference type="InterPro" id="IPR029063">
    <property type="entry name" value="SAM-dependent_MTases_sf"/>
</dbReference>
<name>A0A919B9H5_9ACTN</name>